<feature type="non-terminal residue" evidence="1">
    <location>
        <position position="1"/>
    </location>
</feature>
<dbReference type="AlphaFoldDB" id="A0A371GFQ4"/>
<organism evidence="1 2">
    <name type="scientific">Mucuna pruriens</name>
    <name type="common">Velvet bean</name>
    <name type="synonym">Dolichos pruriens</name>
    <dbReference type="NCBI Taxonomy" id="157652"/>
    <lineage>
        <taxon>Eukaryota</taxon>
        <taxon>Viridiplantae</taxon>
        <taxon>Streptophyta</taxon>
        <taxon>Embryophyta</taxon>
        <taxon>Tracheophyta</taxon>
        <taxon>Spermatophyta</taxon>
        <taxon>Magnoliopsida</taxon>
        <taxon>eudicotyledons</taxon>
        <taxon>Gunneridae</taxon>
        <taxon>Pentapetalae</taxon>
        <taxon>rosids</taxon>
        <taxon>fabids</taxon>
        <taxon>Fabales</taxon>
        <taxon>Fabaceae</taxon>
        <taxon>Papilionoideae</taxon>
        <taxon>50 kb inversion clade</taxon>
        <taxon>NPAAA clade</taxon>
        <taxon>indigoferoid/millettioid clade</taxon>
        <taxon>Phaseoleae</taxon>
        <taxon>Mucuna</taxon>
    </lineage>
</organism>
<evidence type="ECO:0000313" key="2">
    <source>
        <dbReference type="Proteomes" id="UP000257109"/>
    </source>
</evidence>
<dbReference type="OrthoDB" id="1739170at2759"/>
<accession>A0A371GFQ4</accession>
<reference evidence="1" key="1">
    <citation type="submission" date="2018-05" db="EMBL/GenBank/DDBJ databases">
        <title>Draft genome of Mucuna pruriens seed.</title>
        <authorList>
            <person name="Nnadi N.E."/>
            <person name="Vos R."/>
            <person name="Hasami M.H."/>
            <person name="Devisetty U.K."/>
            <person name="Aguiy J.C."/>
        </authorList>
    </citation>
    <scope>NUCLEOTIDE SEQUENCE [LARGE SCALE GENOMIC DNA]</scope>
    <source>
        <strain evidence="1">JCA_2017</strain>
    </source>
</reference>
<dbReference type="Proteomes" id="UP000257109">
    <property type="component" value="Unassembled WGS sequence"/>
</dbReference>
<evidence type="ECO:0008006" key="3">
    <source>
        <dbReference type="Google" id="ProtNLM"/>
    </source>
</evidence>
<gene>
    <name evidence="1" type="ORF">CR513_28893</name>
</gene>
<feature type="non-terminal residue" evidence="1">
    <location>
        <position position="345"/>
    </location>
</feature>
<comment type="caution">
    <text evidence="1">The sequence shown here is derived from an EMBL/GenBank/DDBJ whole genome shotgun (WGS) entry which is preliminary data.</text>
</comment>
<name>A0A371GFQ4_MUCPR</name>
<dbReference type="EMBL" id="QJKJ01005686">
    <property type="protein sequence ID" value="RDX89385.1"/>
    <property type="molecule type" value="Genomic_DNA"/>
</dbReference>
<sequence length="345" mass="39242">MLLLQEFDIEIRDKKSAKNSMDKITPWFPDICNFIIASKFPPEASKFPPEASRLCKEKIETYAKYYIWDDPYLLILYSDQVIRRCISDFEIKLILHFFHSASRGGHYGPTRIAWKVLDFGPPFSETPINLSLPVDNVRKQERPLVEGMKCPSNQFCFVKSLTYALITSKLHSRWNGPFVITNVFPYGAVELKDEVTNSTFQVNGHQLKIFHEGSTPIVGENANFISDRDTRLGQESDSNWSRTRVELTRTWIESVNEGVALLERKSRALLCLQLRVVVWGDAAACRRRLPPAAAICRCRLPLPPPLLPLLPAAVCRCLPHLLSPFYSSASFLPTPTFRTLVGNIV</sequence>
<keyword evidence="2" id="KW-1185">Reference proteome</keyword>
<evidence type="ECO:0000313" key="1">
    <source>
        <dbReference type="EMBL" id="RDX89385.1"/>
    </source>
</evidence>
<protein>
    <recommendedName>
        <fullName evidence="3">Reverse transcriptase domain-containing protein</fullName>
    </recommendedName>
</protein>
<proteinExistence type="predicted"/>